<evidence type="ECO:0000313" key="1">
    <source>
        <dbReference type="EMBL" id="KIY47841.1"/>
    </source>
</evidence>
<protein>
    <submittedName>
        <fullName evidence="1">Uncharacterized protein</fullName>
    </submittedName>
</protein>
<reference evidence="1 2" key="1">
    <citation type="journal article" date="2015" name="Fungal Genet. Biol.">
        <title>Evolution of novel wood decay mechanisms in Agaricales revealed by the genome sequences of Fistulina hepatica and Cylindrobasidium torrendii.</title>
        <authorList>
            <person name="Floudas D."/>
            <person name="Held B.W."/>
            <person name="Riley R."/>
            <person name="Nagy L.G."/>
            <person name="Koehler G."/>
            <person name="Ransdell A.S."/>
            <person name="Younus H."/>
            <person name="Chow J."/>
            <person name="Chiniquy J."/>
            <person name="Lipzen A."/>
            <person name="Tritt A."/>
            <person name="Sun H."/>
            <person name="Haridas S."/>
            <person name="LaButti K."/>
            <person name="Ohm R.A."/>
            <person name="Kues U."/>
            <person name="Blanchette R.A."/>
            <person name="Grigoriev I.V."/>
            <person name="Minto R.E."/>
            <person name="Hibbett D.S."/>
        </authorList>
    </citation>
    <scope>NUCLEOTIDE SEQUENCE [LARGE SCALE GENOMIC DNA]</scope>
    <source>
        <strain evidence="1 2">ATCC 64428</strain>
    </source>
</reference>
<keyword evidence="2" id="KW-1185">Reference proteome</keyword>
<accession>A0A0D7AD61</accession>
<sequence>MTHYGVFRFRDSYRKPVYSDCRVCTHPDTSRTPSPEVSPVSPKEQYTFKAQVYDRLTHLGLRNLPAGFPFHNTLHHGAPVVSESSYEFNEEFEICGEPRIAKFAYSRPAGGRNHSKSDDYYTWRIYLPTHRALKHRRGQGHSAKYAAAQVQVPYCLMSHHKYGRILRRDPSIILQALAASLDLGQLITIAISDAKTLQSISHSNLASGYYHGDIVYIGTGNNGLQHVLYNATRNCS</sequence>
<evidence type="ECO:0000313" key="2">
    <source>
        <dbReference type="Proteomes" id="UP000054144"/>
    </source>
</evidence>
<dbReference type="Proteomes" id="UP000054144">
    <property type="component" value="Unassembled WGS sequence"/>
</dbReference>
<dbReference type="EMBL" id="KN881914">
    <property type="protein sequence ID" value="KIY47841.1"/>
    <property type="molecule type" value="Genomic_DNA"/>
</dbReference>
<name>A0A0D7AD61_9AGAR</name>
<organism evidence="1 2">
    <name type="scientific">Fistulina hepatica ATCC 64428</name>
    <dbReference type="NCBI Taxonomy" id="1128425"/>
    <lineage>
        <taxon>Eukaryota</taxon>
        <taxon>Fungi</taxon>
        <taxon>Dikarya</taxon>
        <taxon>Basidiomycota</taxon>
        <taxon>Agaricomycotina</taxon>
        <taxon>Agaricomycetes</taxon>
        <taxon>Agaricomycetidae</taxon>
        <taxon>Agaricales</taxon>
        <taxon>Fistulinaceae</taxon>
        <taxon>Fistulina</taxon>
    </lineage>
</organism>
<dbReference type="OrthoDB" id="2937383at2759"/>
<proteinExistence type="predicted"/>
<gene>
    <name evidence="1" type="ORF">FISHEDRAFT_74183</name>
</gene>
<dbReference type="AlphaFoldDB" id="A0A0D7AD61"/>